<proteinExistence type="predicted"/>
<dbReference type="AlphaFoldDB" id="A0A6P8H729"/>
<dbReference type="GO" id="GO:0003676">
    <property type="term" value="F:nucleic acid binding"/>
    <property type="evidence" value="ECO:0007669"/>
    <property type="project" value="InterPro"/>
</dbReference>
<dbReference type="GeneID" id="116288486"/>
<dbReference type="PANTHER" id="PTHR46791">
    <property type="entry name" value="EXPRESSED PROTEIN"/>
    <property type="match status" value="1"/>
</dbReference>
<gene>
    <name evidence="4" type="primary">LOC116288486</name>
</gene>
<accession>A0A6P8H729</accession>
<name>A0A6P8H729_ACTTE</name>
<dbReference type="InParanoid" id="A0A6P8H729"/>
<dbReference type="InterPro" id="IPR001584">
    <property type="entry name" value="Integrase_cat-core"/>
</dbReference>
<organism evidence="3 4">
    <name type="scientific">Actinia tenebrosa</name>
    <name type="common">Australian red waratah sea anemone</name>
    <dbReference type="NCBI Taxonomy" id="6105"/>
    <lineage>
        <taxon>Eukaryota</taxon>
        <taxon>Metazoa</taxon>
        <taxon>Cnidaria</taxon>
        <taxon>Anthozoa</taxon>
        <taxon>Hexacorallia</taxon>
        <taxon>Actiniaria</taxon>
        <taxon>Actiniidae</taxon>
        <taxon>Actinia</taxon>
    </lineage>
</organism>
<sequence>MSSAGFQEELEEFFYSLIRCIEKVQECLSNRGSIPIEYIEHNLEGHFQIVSAIFVTLRENNVDQENDLFMLFQNLLGVLEELIREIDKEKEQRQHRERKGTCMVPNTLRSSGGRPMYDISKEMIENLRETGMNGKEISVCLGISESTLYLRRQCYGLQESYVDISDEELMSTVTDILQQTPYAGESYIIGALRAKGVFVQRCRIRAILQHADPIGRALRRSTAIQRRRYNVRAPNHLWHIDGNHKIIAWRFVIHGCIDGYSRAVIYLNCATNNLASTVLNFFVQGVRDFGLPLRVRGDHGMENVDVAQYMVHSRGENRGSFIAGRSVHNVRIERLWREVNRVVTRYYKDLFFFLEESNLLDSNNEQDLFALHYIYLPRIQSSLHQFVGQWNYHGLRTENFQSPMALWQTGMMSNPECFEECTPELYEIDFDSGVSGMNIDDGVVVPENLIELTAQEMALLQNLVPDPLMDDGNSGIDLYSKVCEFLKTIYN</sequence>
<feature type="coiled-coil region" evidence="1">
    <location>
        <begin position="72"/>
        <end position="99"/>
    </location>
</feature>
<feature type="domain" description="Integrase catalytic" evidence="2">
    <location>
        <begin position="230"/>
        <end position="411"/>
    </location>
</feature>
<keyword evidence="3" id="KW-1185">Reference proteome</keyword>
<protein>
    <submittedName>
        <fullName evidence="4">Uncharacterized protein LOC116288486</fullName>
    </submittedName>
</protein>
<dbReference type="Gene3D" id="3.30.420.10">
    <property type="entry name" value="Ribonuclease H-like superfamily/Ribonuclease H"/>
    <property type="match status" value="1"/>
</dbReference>
<dbReference type="SUPFAM" id="SSF53098">
    <property type="entry name" value="Ribonuclease H-like"/>
    <property type="match status" value="1"/>
</dbReference>
<keyword evidence="1" id="KW-0175">Coiled coil</keyword>
<evidence type="ECO:0000313" key="4">
    <source>
        <dbReference type="RefSeq" id="XP_031551143.1"/>
    </source>
</evidence>
<dbReference type="Proteomes" id="UP000515163">
    <property type="component" value="Unplaced"/>
</dbReference>
<dbReference type="InterPro" id="IPR058913">
    <property type="entry name" value="Integrase_dom_put"/>
</dbReference>
<dbReference type="GO" id="GO:0015074">
    <property type="term" value="P:DNA integration"/>
    <property type="evidence" value="ECO:0007669"/>
    <property type="project" value="InterPro"/>
</dbReference>
<dbReference type="InterPro" id="IPR036397">
    <property type="entry name" value="RNaseH_sf"/>
</dbReference>
<reference evidence="4" key="1">
    <citation type="submission" date="2025-08" db="UniProtKB">
        <authorList>
            <consortium name="RefSeq"/>
        </authorList>
    </citation>
    <scope>IDENTIFICATION</scope>
    <source>
        <tissue evidence="4">Tentacle</tissue>
    </source>
</reference>
<dbReference type="PROSITE" id="PS50994">
    <property type="entry name" value="INTEGRASE"/>
    <property type="match status" value="1"/>
</dbReference>
<dbReference type="KEGG" id="aten:116288486"/>
<dbReference type="RefSeq" id="XP_031551143.1">
    <property type="nucleotide sequence ID" value="XM_031695283.1"/>
</dbReference>
<evidence type="ECO:0000313" key="3">
    <source>
        <dbReference type="Proteomes" id="UP000515163"/>
    </source>
</evidence>
<dbReference type="Pfam" id="PF24764">
    <property type="entry name" value="rva_4"/>
    <property type="match status" value="1"/>
</dbReference>
<evidence type="ECO:0000256" key="1">
    <source>
        <dbReference type="SAM" id="Coils"/>
    </source>
</evidence>
<dbReference type="OrthoDB" id="5966402at2759"/>
<dbReference type="InterPro" id="IPR012337">
    <property type="entry name" value="RNaseH-like_sf"/>
</dbReference>
<evidence type="ECO:0000259" key="2">
    <source>
        <dbReference type="PROSITE" id="PS50994"/>
    </source>
</evidence>
<dbReference type="PANTHER" id="PTHR46791:SF4">
    <property type="match status" value="1"/>
</dbReference>